<evidence type="ECO:0000313" key="2">
    <source>
        <dbReference type="Proteomes" id="UP000285648"/>
    </source>
</evidence>
<reference evidence="1 2" key="1">
    <citation type="submission" date="2016-09" db="EMBL/GenBank/DDBJ databases">
        <authorList>
            <person name="Doonan J."/>
            <person name="Pachebat J.A."/>
            <person name="Golyshin P.N."/>
            <person name="Denman S."/>
            <person name="Mcdonald J.E."/>
        </authorList>
    </citation>
    <scope>NUCLEOTIDE SEQUENCE [LARGE SCALE GENOMIC DNA]</scope>
    <source>
        <strain evidence="1 2">NCPPB 3934</strain>
    </source>
</reference>
<dbReference type="Proteomes" id="UP000285648">
    <property type="component" value="Unassembled WGS sequence"/>
</dbReference>
<gene>
    <name evidence="1" type="ORF">BIY29_16380</name>
</gene>
<dbReference type="AlphaFoldDB" id="A0A421DKA2"/>
<keyword evidence="2" id="KW-1185">Reference proteome</keyword>
<organism evidence="1 2">
    <name type="scientific">Brenneria alni</name>
    <dbReference type="NCBI Taxonomy" id="71656"/>
    <lineage>
        <taxon>Bacteria</taxon>
        <taxon>Pseudomonadati</taxon>
        <taxon>Pseudomonadota</taxon>
        <taxon>Gammaproteobacteria</taxon>
        <taxon>Enterobacterales</taxon>
        <taxon>Pectobacteriaceae</taxon>
        <taxon>Brenneria</taxon>
    </lineage>
</organism>
<sequence>MNLAERTTPDHIQAGNQSVLEHYGKYIPDNSPCFGARAEISHDLPSRVLGIWTPAQSRVALNANIAFPDCPSDVAMHEFVHCYTHPDFKIRNEKHPSWQAMNEGLTTHLTEKMPSLGKFWNSGKDAYHRFKLPTGDSWPQAAQRIENKVGETTLLRAFFSGDDDAIRQVSIAAAQVYPQVASQRTESQIWLAGEMRGSQQLAECYAGALLAAGQPLPDSWARNMLPVFSFSDITPDQAKLMQEQAQASRQRMGELFDAAFFSADLSTQKQSLAALREDLLMYWEPVLQTHSRTPLSPEKPA</sequence>
<dbReference type="EMBL" id="MJLZ01000047">
    <property type="protein sequence ID" value="RLM19728.1"/>
    <property type="molecule type" value="Genomic_DNA"/>
</dbReference>
<evidence type="ECO:0000313" key="1">
    <source>
        <dbReference type="EMBL" id="RLM19728.1"/>
    </source>
</evidence>
<dbReference type="OrthoDB" id="6983228at2"/>
<proteinExistence type="predicted"/>
<protein>
    <submittedName>
        <fullName evidence="1">Type III effector</fullName>
    </submittedName>
</protein>
<comment type="caution">
    <text evidence="1">The sequence shown here is derived from an EMBL/GenBank/DDBJ whole genome shotgun (WGS) entry which is preliminary data.</text>
</comment>
<accession>A0A421DKA2</accession>
<name>A0A421DKA2_9GAMM</name>